<dbReference type="SUPFAM" id="SSF46894">
    <property type="entry name" value="C-terminal effector domain of the bipartite response regulators"/>
    <property type="match status" value="1"/>
</dbReference>
<gene>
    <name evidence="10" type="ORF">PM02_17805</name>
</gene>
<reference evidence="10 11" key="1">
    <citation type="journal article" date="2014" name="Genome Announc.">
        <title>Draft Genome Sequences of Two Isolates of the Roseobacter Group, Sulfitobacter sp. Strains 3SOLIMAR09 and 1FIGIMAR09, from Harbors of Mallorca Island (Mediterranean Sea).</title>
        <authorList>
            <person name="Mas-Llado M."/>
            <person name="Pina-Villalonga J.M."/>
            <person name="Brunet-Galmes I."/>
            <person name="Nogales B."/>
            <person name="Bosch R."/>
        </authorList>
    </citation>
    <scope>NUCLEOTIDE SEQUENCE [LARGE SCALE GENOMIC DNA]</scope>
    <source>
        <strain evidence="10 11">1FIGIMAR09</strain>
    </source>
</reference>
<accession>A0A061SR87</accession>
<feature type="domain" description="Response regulatory" evidence="8">
    <location>
        <begin position="6"/>
        <end position="119"/>
    </location>
</feature>
<dbReference type="InterPro" id="IPR016032">
    <property type="entry name" value="Sig_transdc_resp-reg_C-effctor"/>
</dbReference>
<dbReference type="EMBL" id="JEMU01000020">
    <property type="protein sequence ID" value="KAJ01750.1"/>
    <property type="molecule type" value="Genomic_DNA"/>
</dbReference>
<dbReference type="SUPFAM" id="SSF52172">
    <property type="entry name" value="CheY-like"/>
    <property type="match status" value="1"/>
</dbReference>
<dbReference type="SMART" id="SM00448">
    <property type="entry name" value="REC"/>
    <property type="match status" value="1"/>
</dbReference>
<protein>
    <submittedName>
        <fullName evidence="10">Chemotaxis protein CheY</fullName>
    </submittedName>
</protein>
<keyword evidence="2" id="KW-0902">Two-component regulatory system</keyword>
<dbReference type="InterPro" id="IPR001789">
    <property type="entry name" value="Sig_transdc_resp-reg_receiver"/>
</dbReference>
<dbReference type="RefSeq" id="WP_037911117.1">
    <property type="nucleotide sequence ID" value="NZ_JEMU01000020.1"/>
</dbReference>
<dbReference type="eggNOG" id="COG0745">
    <property type="taxonomic scope" value="Bacteria"/>
</dbReference>
<dbReference type="InterPro" id="IPR036388">
    <property type="entry name" value="WH-like_DNA-bd_sf"/>
</dbReference>
<dbReference type="Pfam" id="PF00486">
    <property type="entry name" value="Trans_reg_C"/>
    <property type="match status" value="1"/>
</dbReference>
<dbReference type="InterPro" id="IPR001867">
    <property type="entry name" value="OmpR/PhoB-type_DNA-bd"/>
</dbReference>
<dbReference type="PANTHER" id="PTHR48111:SF4">
    <property type="entry name" value="DNA-BINDING DUAL TRANSCRIPTIONAL REGULATOR OMPR"/>
    <property type="match status" value="1"/>
</dbReference>
<dbReference type="GO" id="GO:0000156">
    <property type="term" value="F:phosphorelay response regulator activity"/>
    <property type="evidence" value="ECO:0007669"/>
    <property type="project" value="TreeGrafter"/>
</dbReference>
<dbReference type="InterPro" id="IPR011006">
    <property type="entry name" value="CheY-like_superfamily"/>
</dbReference>
<dbReference type="AlphaFoldDB" id="A0A061SR87"/>
<evidence type="ECO:0000256" key="1">
    <source>
        <dbReference type="ARBA" id="ARBA00022553"/>
    </source>
</evidence>
<feature type="domain" description="OmpR/PhoB-type" evidence="9">
    <location>
        <begin position="133"/>
        <end position="233"/>
    </location>
</feature>
<dbReference type="FunFam" id="3.40.50.2300:FF:000001">
    <property type="entry name" value="DNA-binding response regulator PhoB"/>
    <property type="match status" value="1"/>
</dbReference>
<sequence length="239" mass="26544">MEPKPNVLVVDDHPEIRNSVARYLARNGMEVTTAENAADMDRHMQTEMPDLIVLDVMMPGEDGLSACARLQESSSVPILLLTALDSDADLLKGFETGADDYISKPFNPPELLARIKAILRRTQLRPHKDELAGRKVRFGGVTYDVDARVIERADGRMEVLTSGEASLLCVLIENARVTVSRDDLLLKSMGRLPGPFDRTIDNQVSRLRKKIEPDVLRPRLIATVRNGGYVLSCDVEILP</sequence>
<keyword evidence="4 7" id="KW-0238">DNA-binding</keyword>
<evidence type="ECO:0000313" key="10">
    <source>
        <dbReference type="EMBL" id="KAJ01750.1"/>
    </source>
</evidence>
<evidence type="ECO:0000256" key="3">
    <source>
        <dbReference type="ARBA" id="ARBA00023015"/>
    </source>
</evidence>
<dbReference type="GO" id="GO:0032993">
    <property type="term" value="C:protein-DNA complex"/>
    <property type="evidence" value="ECO:0007669"/>
    <property type="project" value="TreeGrafter"/>
</dbReference>
<dbReference type="Gene3D" id="1.10.10.10">
    <property type="entry name" value="Winged helix-like DNA-binding domain superfamily/Winged helix DNA-binding domain"/>
    <property type="match status" value="1"/>
</dbReference>
<dbReference type="PANTHER" id="PTHR48111">
    <property type="entry name" value="REGULATOR OF RPOS"/>
    <property type="match status" value="1"/>
</dbReference>
<evidence type="ECO:0000256" key="6">
    <source>
        <dbReference type="PROSITE-ProRule" id="PRU00169"/>
    </source>
</evidence>
<dbReference type="STRING" id="83219.PM02_17805"/>
<dbReference type="GO" id="GO:0006355">
    <property type="term" value="P:regulation of DNA-templated transcription"/>
    <property type="evidence" value="ECO:0007669"/>
    <property type="project" value="InterPro"/>
</dbReference>
<dbReference type="InterPro" id="IPR039420">
    <property type="entry name" value="WalR-like"/>
</dbReference>
<dbReference type="CDD" id="cd00383">
    <property type="entry name" value="trans_reg_C"/>
    <property type="match status" value="1"/>
</dbReference>
<proteinExistence type="predicted"/>
<dbReference type="Gene3D" id="3.40.50.2300">
    <property type="match status" value="1"/>
</dbReference>
<dbReference type="Gene3D" id="6.10.250.690">
    <property type="match status" value="1"/>
</dbReference>
<dbReference type="Proteomes" id="UP000027337">
    <property type="component" value="Unassembled WGS sequence"/>
</dbReference>
<evidence type="ECO:0000256" key="4">
    <source>
        <dbReference type="ARBA" id="ARBA00023125"/>
    </source>
</evidence>
<dbReference type="Pfam" id="PF00072">
    <property type="entry name" value="Response_reg"/>
    <property type="match status" value="1"/>
</dbReference>
<evidence type="ECO:0000256" key="7">
    <source>
        <dbReference type="PROSITE-ProRule" id="PRU01091"/>
    </source>
</evidence>
<keyword evidence="3" id="KW-0805">Transcription regulation</keyword>
<keyword evidence="1 6" id="KW-0597">Phosphoprotein</keyword>
<feature type="DNA-binding region" description="OmpR/PhoB-type" evidence="7">
    <location>
        <begin position="133"/>
        <end position="233"/>
    </location>
</feature>
<evidence type="ECO:0000259" key="8">
    <source>
        <dbReference type="PROSITE" id="PS50110"/>
    </source>
</evidence>
<evidence type="ECO:0000313" key="11">
    <source>
        <dbReference type="Proteomes" id="UP000027337"/>
    </source>
</evidence>
<dbReference type="GO" id="GO:0000976">
    <property type="term" value="F:transcription cis-regulatory region binding"/>
    <property type="evidence" value="ECO:0007669"/>
    <property type="project" value="TreeGrafter"/>
</dbReference>
<dbReference type="PROSITE" id="PS50110">
    <property type="entry name" value="RESPONSE_REGULATORY"/>
    <property type="match status" value="1"/>
</dbReference>
<dbReference type="GO" id="GO:0005829">
    <property type="term" value="C:cytosol"/>
    <property type="evidence" value="ECO:0007669"/>
    <property type="project" value="TreeGrafter"/>
</dbReference>
<keyword evidence="5" id="KW-0804">Transcription</keyword>
<evidence type="ECO:0000256" key="5">
    <source>
        <dbReference type="ARBA" id="ARBA00023163"/>
    </source>
</evidence>
<comment type="caution">
    <text evidence="10">The sequence shown here is derived from an EMBL/GenBank/DDBJ whole genome shotgun (WGS) entry which is preliminary data.</text>
</comment>
<evidence type="ECO:0000259" key="9">
    <source>
        <dbReference type="PROSITE" id="PS51755"/>
    </source>
</evidence>
<dbReference type="CDD" id="cd17574">
    <property type="entry name" value="REC_OmpR"/>
    <property type="match status" value="1"/>
</dbReference>
<dbReference type="SMART" id="SM00862">
    <property type="entry name" value="Trans_reg_C"/>
    <property type="match status" value="1"/>
</dbReference>
<keyword evidence="11" id="KW-1185">Reference proteome</keyword>
<feature type="modified residue" description="4-aspartylphosphate" evidence="6">
    <location>
        <position position="55"/>
    </location>
</feature>
<dbReference type="PROSITE" id="PS51755">
    <property type="entry name" value="OMPR_PHOB"/>
    <property type="match status" value="1"/>
</dbReference>
<evidence type="ECO:0000256" key="2">
    <source>
        <dbReference type="ARBA" id="ARBA00023012"/>
    </source>
</evidence>
<organism evidence="10 11">
    <name type="scientific">Sulfitobacter mediterraneus</name>
    <dbReference type="NCBI Taxonomy" id="83219"/>
    <lineage>
        <taxon>Bacteria</taxon>
        <taxon>Pseudomonadati</taxon>
        <taxon>Pseudomonadota</taxon>
        <taxon>Alphaproteobacteria</taxon>
        <taxon>Rhodobacterales</taxon>
        <taxon>Roseobacteraceae</taxon>
        <taxon>Sulfitobacter</taxon>
    </lineage>
</organism>
<name>A0A061SR87_9RHOB</name>